<evidence type="ECO:0000256" key="4">
    <source>
        <dbReference type="ARBA" id="ARBA00023014"/>
    </source>
</evidence>
<evidence type="ECO:0000313" key="8">
    <source>
        <dbReference type="Proteomes" id="UP000031433"/>
    </source>
</evidence>
<dbReference type="SFLD" id="SFLDG01099">
    <property type="entry name" value="Uncharacterised_Radical_SAM_Su"/>
    <property type="match status" value="1"/>
</dbReference>
<keyword evidence="8" id="KW-1185">Reference proteome</keyword>
<feature type="domain" description="Radical SAM core" evidence="6">
    <location>
        <begin position="75"/>
        <end position="209"/>
    </location>
</feature>
<evidence type="ECO:0000259" key="6">
    <source>
        <dbReference type="Pfam" id="PF04055"/>
    </source>
</evidence>
<dbReference type="GO" id="GO:0051536">
    <property type="term" value="F:iron-sulfur cluster binding"/>
    <property type="evidence" value="ECO:0007669"/>
    <property type="project" value="UniProtKB-KW"/>
</dbReference>
<evidence type="ECO:0000313" key="7">
    <source>
        <dbReference type="EMBL" id="KIE42704.1"/>
    </source>
</evidence>
<dbReference type="CDD" id="cd01335">
    <property type="entry name" value="Radical_SAM"/>
    <property type="match status" value="1"/>
</dbReference>
<evidence type="ECO:0000256" key="2">
    <source>
        <dbReference type="ARBA" id="ARBA00022723"/>
    </source>
</evidence>
<dbReference type="SFLD" id="SFLDS00029">
    <property type="entry name" value="Radical_SAM"/>
    <property type="match status" value="1"/>
</dbReference>
<dbReference type="InterPro" id="IPR013785">
    <property type="entry name" value="Aldolase_TIM"/>
</dbReference>
<accession>A0A0C1TPF0</accession>
<keyword evidence="3 5" id="KW-0408">Iron</keyword>
<keyword evidence="2 5" id="KW-0479">Metal-binding</keyword>
<evidence type="ECO:0000256" key="5">
    <source>
        <dbReference type="PIRSR" id="PIRSR004869-50"/>
    </source>
</evidence>
<dbReference type="GO" id="GO:0003824">
    <property type="term" value="F:catalytic activity"/>
    <property type="evidence" value="ECO:0007669"/>
    <property type="project" value="InterPro"/>
</dbReference>
<keyword evidence="4 5" id="KW-0411">Iron-sulfur</keyword>
<dbReference type="InterPro" id="IPR040085">
    <property type="entry name" value="MJ0674-like"/>
</dbReference>
<gene>
    <name evidence="7" type="ORF">SE37_08710</name>
</gene>
<dbReference type="PIRSF" id="PIRSF004869">
    <property type="entry name" value="PflX_prd"/>
    <property type="match status" value="1"/>
</dbReference>
<dbReference type="GO" id="GO:0046872">
    <property type="term" value="F:metal ion binding"/>
    <property type="evidence" value="ECO:0007669"/>
    <property type="project" value="UniProtKB-KW"/>
</dbReference>
<dbReference type="RefSeq" id="WP_039645515.1">
    <property type="nucleotide sequence ID" value="NZ_JXBL01000001.1"/>
</dbReference>
<feature type="binding site" evidence="5">
    <location>
        <position position="84"/>
    </location>
    <ligand>
        <name>[4Fe-4S] cluster</name>
        <dbReference type="ChEBI" id="CHEBI:49883"/>
        <note>4Fe-4S-S-AdoMet</note>
    </ligand>
</feature>
<evidence type="ECO:0000256" key="1">
    <source>
        <dbReference type="ARBA" id="ARBA00022691"/>
    </source>
</evidence>
<reference evidence="7 8" key="1">
    <citation type="submission" date="2015-01" db="EMBL/GenBank/DDBJ databases">
        <title>Genome sequence of the anaerobic bacterium Geobacter soli GSS01, a dissimilatory Fe(III) reducer from soil.</title>
        <authorList>
            <person name="Yang G."/>
            <person name="Zhou S."/>
        </authorList>
    </citation>
    <scope>NUCLEOTIDE SEQUENCE [LARGE SCALE GENOMIC DNA]</scope>
    <source>
        <strain evidence="7 8">GSS01</strain>
    </source>
</reference>
<dbReference type="InterPro" id="IPR016431">
    <property type="entry name" value="Pyrv-formate_lyase-activ_prd"/>
</dbReference>
<keyword evidence="1 5" id="KW-0949">S-adenosyl-L-methionine</keyword>
<evidence type="ECO:0000256" key="3">
    <source>
        <dbReference type="ARBA" id="ARBA00023004"/>
    </source>
</evidence>
<dbReference type="Gene3D" id="3.20.20.70">
    <property type="entry name" value="Aldolase class I"/>
    <property type="match status" value="1"/>
</dbReference>
<dbReference type="PANTHER" id="PTHR43075:SF1">
    <property type="entry name" value="FORMATE LYASE ACTIVATING ENZYME, PUTATIVE (AFU_ORTHOLOGUE AFUA_2G15630)-RELATED"/>
    <property type="match status" value="1"/>
</dbReference>
<comment type="cofactor">
    <cofactor evidence="5">
        <name>[4Fe-4S] cluster</name>
        <dbReference type="ChEBI" id="CHEBI:49883"/>
    </cofactor>
    <text evidence="5">Binds 1 [4Fe-4S] cluster. The cluster is coordinated with 3 cysteines and an exchangeable S-adenosyl-L-methionine.</text>
</comment>
<comment type="caution">
    <text evidence="7">The sequence shown here is derived from an EMBL/GenBank/DDBJ whole genome shotgun (WGS) entry which is preliminary data.</text>
</comment>
<dbReference type="AlphaFoldDB" id="A0A0C1TPF0"/>
<protein>
    <submittedName>
        <fullName evidence="7">Radical SAM protein</fullName>
    </submittedName>
</protein>
<dbReference type="PANTHER" id="PTHR43075">
    <property type="entry name" value="FORMATE LYASE ACTIVATING ENZYME, PUTATIVE (AFU_ORTHOLOGUE AFUA_2G15630)-RELATED"/>
    <property type="match status" value="1"/>
</dbReference>
<dbReference type="Pfam" id="PF04055">
    <property type="entry name" value="Radical_SAM"/>
    <property type="match status" value="1"/>
</dbReference>
<sequence length="300" mass="33250">MRYIDLYQSGELLTRVRQAYARLRSCDLCPLNCRVNRLAGETGSCRAGWQPRIASANVHHGEEPPISGTKGSGTIFLSWCSLHCRFCQNFPISQQGNGTDLTTLDLAVRMLGLQRRGVHNINFVTPTHFLPQILAALWLAIPRGFRLPIVWNSGGYEKVDALRLLDGIVDVYLPDMKYAAEEPAVRFSSAPGYRETNRLAVAEMLRQVGHLELDAAGIAVRGLVIRHLVLPEGAAGSGETLRWIAANLGTETHIALMNQFFPAHRAVETPGIHRKITDEEYDEAVEALEEAGLENGWVQE</sequence>
<dbReference type="EMBL" id="JXBL01000001">
    <property type="protein sequence ID" value="KIE42704.1"/>
    <property type="molecule type" value="Genomic_DNA"/>
</dbReference>
<dbReference type="InterPro" id="IPR007197">
    <property type="entry name" value="rSAM"/>
</dbReference>
<name>A0A0C1TPF0_9BACT</name>
<feature type="binding site" evidence="5">
    <location>
        <position position="80"/>
    </location>
    <ligand>
        <name>[4Fe-4S] cluster</name>
        <dbReference type="ChEBI" id="CHEBI:49883"/>
        <note>4Fe-4S-S-AdoMet</note>
    </ligand>
</feature>
<feature type="binding site" evidence="5">
    <location>
        <position position="87"/>
    </location>
    <ligand>
        <name>[4Fe-4S] cluster</name>
        <dbReference type="ChEBI" id="CHEBI:49883"/>
        <note>4Fe-4S-S-AdoMet</note>
    </ligand>
</feature>
<dbReference type="Proteomes" id="UP000031433">
    <property type="component" value="Unassembled WGS sequence"/>
</dbReference>
<organism evidence="7 8">
    <name type="scientific">Geobacter soli</name>
    <dbReference type="NCBI Taxonomy" id="1510391"/>
    <lineage>
        <taxon>Bacteria</taxon>
        <taxon>Pseudomonadati</taxon>
        <taxon>Thermodesulfobacteriota</taxon>
        <taxon>Desulfuromonadia</taxon>
        <taxon>Geobacterales</taxon>
        <taxon>Geobacteraceae</taxon>
        <taxon>Geobacter</taxon>
    </lineage>
</organism>
<proteinExistence type="predicted"/>